<dbReference type="SUPFAM" id="SSF46689">
    <property type="entry name" value="Homeodomain-like"/>
    <property type="match status" value="1"/>
</dbReference>
<evidence type="ECO:0000256" key="1">
    <source>
        <dbReference type="ARBA" id="ARBA00023015"/>
    </source>
</evidence>
<dbReference type="Proteomes" id="UP001339911">
    <property type="component" value="Unassembled WGS sequence"/>
</dbReference>
<dbReference type="InterPro" id="IPR050109">
    <property type="entry name" value="HTH-type_TetR-like_transc_reg"/>
</dbReference>
<proteinExistence type="predicted"/>
<dbReference type="PROSITE" id="PS50977">
    <property type="entry name" value="HTH_TETR_2"/>
    <property type="match status" value="1"/>
</dbReference>
<feature type="domain" description="HTH tetR-type" evidence="6">
    <location>
        <begin position="32"/>
        <end position="92"/>
    </location>
</feature>
<dbReference type="InterPro" id="IPR036271">
    <property type="entry name" value="Tet_transcr_reg_TetR-rel_C_sf"/>
</dbReference>
<dbReference type="InterPro" id="IPR009057">
    <property type="entry name" value="Homeodomain-like_sf"/>
</dbReference>
<dbReference type="Pfam" id="PF02909">
    <property type="entry name" value="TetR_C_1"/>
    <property type="match status" value="1"/>
</dbReference>
<name>A0ABU7SKQ2_9ACTN</name>
<dbReference type="EMBL" id="JAZGQL010000027">
    <property type="protein sequence ID" value="MEE6310513.1"/>
    <property type="molecule type" value="Genomic_DNA"/>
</dbReference>
<protein>
    <submittedName>
        <fullName evidence="8">TetR/AcrR family transcriptional regulator</fullName>
    </submittedName>
</protein>
<dbReference type="InterPro" id="IPR001647">
    <property type="entry name" value="HTH_TetR"/>
</dbReference>
<dbReference type="Gene3D" id="1.10.10.60">
    <property type="entry name" value="Homeodomain-like"/>
    <property type="match status" value="1"/>
</dbReference>
<evidence type="ECO:0000313" key="7">
    <source>
        <dbReference type="EMBL" id="MEE6308070.1"/>
    </source>
</evidence>
<evidence type="ECO:0000256" key="2">
    <source>
        <dbReference type="ARBA" id="ARBA00023125"/>
    </source>
</evidence>
<evidence type="ECO:0000313" key="9">
    <source>
        <dbReference type="Proteomes" id="UP001339911"/>
    </source>
</evidence>
<evidence type="ECO:0000256" key="4">
    <source>
        <dbReference type="PROSITE-ProRule" id="PRU00335"/>
    </source>
</evidence>
<evidence type="ECO:0000313" key="8">
    <source>
        <dbReference type="EMBL" id="MEE6310513.1"/>
    </source>
</evidence>
<evidence type="ECO:0000256" key="5">
    <source>
        <dbReference type="SAM" id="MobiDB-lite"/>
    </source>
</evidence>
<reference evidence="8 9" key="1">
    <citation type="submission" date="2024-01" db="EMBL/GenBank/DDBJ databases">
        <title>Genome insights into Plantactinospora veratri sp. nov.</title>
        <authorList>
            <person name="Wang L."/>
        </authorList>
    </citation>
    <scope>NUCLEOTIDE SEQUENCE [LARGE SCALE GENOMIC DNA]</scope>
    <source>
        <strain evidence="8 9">NEAU-FHS4</strain>
    </source>
</reference>
<keyword evidence="2 4" id="KW-0238">DNA-binding</keyword>
<dbReference type="RefSeq" id="WP_331208340.1">
    <property type="nucleotide sequence ID" value="NZ_JAZGQL010000008.1"/>
</dbReference>
<keyword evidence="1" id="KW-0805">Transcription regulation</keyword>
<dbReference type="EMBL" id="JAZGQL010000008">
    <property type="protein sequence ID" value="MEE6308070.1"/>
    <property type="molecule type" value="Genomic_DNA"/>
</dbReference>
<dbReference type="Gene3D" id="1.10.357.10">
    <property type="entry name" value="Tetracycline Repressor, domain 2"/>
    <property type="match status" value="1"/>
</dbReference>
<feature type="region of interest" description="Disordered" evidence="5">
    <location>
        <begin position="255"/>
        <end position="276"/>
    </location>
</feature>
<dbReference type="InterPro" id="IPR004111">
    <property type="entry name" value="Repressor_TetR_C"/>
</dbReference>
<sequence length="276" mass="29488">MTSELSPTEQLRRSIDLLWGGTERPARGPKPTLTLDRIVDAAIAVADRDGTAAISMRRVAGELGVGAMTLYRYVPGKAELLALMLDRVSGPGDEAVRAADKGWRELLTAVAHDSYRLHLAHPWLLQVNWTRPVMGPNSLAGAEIVVAALADLGLTSQERISVMITLDGFVTGYARHRILYDAAAEESGVSDEEFWSQHLPVLERAMTSGNYPAMAALAEDAFDAGWDETFEFGLSCLLDGFAALFATRRSNPPAGMTGTDAPGASFGETAPSAGCP</sequence>
<keyword evidence="3" id="KW-0804">Transcription</keyword>
<dbReference type="SUPFAM" id="SSF48498">
    <property type="entry name" value="Tetracyclin repressor-like, C-terminal domain"/>
    <property type="match status" value="1"/>
</dbReference>
<dbReference type="PANTHER" id="PTHR30055:SF151">
    <property type="entry name" value="TRANSCRIPTIONAL REGULATORY PROTEIN"/>
    <property type="match status" value="1"/>
</dbReference>
<keyword evidence="9" id="KW-1185">Reference proteome</keyword>
<evidence type="ECO:0000256" key="3">
    <source>
        <dbReference type="ARBA" id="ARBA00023163"/>
    </source>
</evidence>
<dbReference type="PANTHER" id="PTHR30055">
    <property type="entry name" value="HTH-TYPE TRANSCRIPTIONAL REGULATOR RUTR"/>
    <property type="match status" value="1"/>
</dbReference>
<feature type="DNA-binding region" description="H-T-H motif" evidence="4">
    <location>
        <begin position="55"/>
        <end position="74"/>
    </location>
</feature>
<organism evidence="8 9">
    <name type="scientific">Plantactinospora veratri</name>
    <dbReference type="NCBI Taxonomy" id="1436122"/>
    <lineage>
        <taxon>Bacteria</taxon>
        <taxon>Bacillati</taxon>
        <taxon>Actinomycetota</taxon>
        <taxon>Actinomycetes</taxon>
        <taxon>Micromonosporales</taxon>
        <taxon>Micromonosporaceae</taxon>
        <taxon>Plantactinospora</taxon>
    </lineage>
</organism>
<accession>A0ABU7SKQ2</accession>
<gene>
    <name evidence="7" type="ORF">V1634_14670</name>
    <name evidence="8" type="ORF">V1634_27105</name>
</gene>
<comment type="caution">
    <text evidence="8">The sequence shown here is derived from an EMBL/GenBank/DDBJ whole genome shotgun (WGS) entry which is preliminary data.</text>
</comment>
<dbReference type="Pfam" id="PF00440">
    <property type="entry name" value="TetR_N"/>
    <property type="match status" value="1"/>
</dbReference>
<evidence type="ECO:0000259" key="6">
    <source>
        <dbReference type="PROSITE" id="PS50977"/>
    </source>
</evidence>